<dbReference type="PROSITE" id="PS50043">
    <property type="entry name" value="HTH_LUXR_2"/>
    <property type="match status" value="1"/>
</dbReference>
<dbReference type="InterPro" id="IPR036388">
    <property type="entry name" value="WH-like_DNA-bd_sf"/>
</dbReference>
<keyword evidence="2" id="KW-0067">ATP-binding</keyword>
<dbReference type="Gene3D" id="1.25.40.10">
    <property type="entry name" value="Tetratricopeptide repeat domain"/>
    <property type="match status" value="1"/>
</dbReference>
<dbReference type="PRINTS" id="PR00038">
    <property type="entry name" value="HTHLUXR"/>
</dbReference>
<dbReference type="Pfam" id="PF13191">
    <property type="entry name" value="AAA_16"/>
    <property type="match status" value="1"/>
</dbReference>
<evidence type="ECO:0000313" key="4">
    <source>
        <dbReference type="EMBL" id="GAA2159069.1"/>
    </source>
</evidence>
<dbReference type="SUPFAM" id="SSF52540">
    <property type="entry name" value="P-loop containing nucleoside triphosphate hydrolases"/>
    <property type="match status" value="1"/>
</dbReference>
<dbReference type="CDD" id="cd06170">
    <property type="entry name" value="LuxR_C_like"/>
    <property type="match status" value="1"/>
</dbReference>
<dbReference type="SUPFAM" id="SSF48452">
    <property type="entry name" value="TPR-like"/>
    <property type="match status" value="1"/>
</dbReference>
<protein>
    <submittedName>
        <fullName evidence="4">LuxR family transcriptional regulator</fullName>
    </submittedName>
</protein>
<reference evidence="4 5" key="1">
    <citation type="journal article" date="2019" name="Int. J. Syst. Evol. Microbiol.">
        <title>The Global Catalogue of Microorganisms (GCM) 10K type strain sequencing project: providing services to taxonomists for standard genome sequencing and annotation.</title>
        <authorList>
            <consortium name="The Broad Institute Genomics Platform"/>
            <consortium name="The Broad Institute Genome Sequencing Center for Infectious Disease"/>
            <person name="Wu L."/>
            <person name="Ma J."/>
        </authorList>
    </citation>
    <scope>NUCLEOTIDE SEQUENCE [LARGE SCALE GENOMIC DNA]</scope>
    <source>
        <strain evidence="4 5">JCM 13850</strain>
    </source>
</reference>
<evidence type="ECO:0000256" key="2">
    <source>
        <dbReference type="ARBA" id="ARBA00022840"/>
    </source>
</evidence>
<dbReference type="Pfam" id="PF00196">
    <property type="entry name" value="GerE"/>
    <property type="match status" value="1"/>
</dbReference>
<proteinExistence type="predicted"/>
<dbReference type="InterPro" id="IPR027417">
    <property type="entry name" value="P-loop_NTPase"/>
</dbReference>
<dbReference type="SUPFAM" id="SSF46894">
    <property type="entry name" value="C-terminal effector domain of the bipartite response regulators"/>
    <property type="match status" value="1"/>
</dbReference>
<keyword evidence="5" id="KW-1185">Reference proteome</keyword>
<comment type="caution">
    <text evidence="4">The sequence shown here is derived from an EMBL/GenBank/DDBJ whole genome shotgun (WGS) entry which is preliminary data.</text>
</comment>
<dbReference type="InterPro" id="IPR000792">
    <property type="entry name" value="Tscrpt_reg_LuxR_C"/>
</dbReference>
<dbReference type="InterPro" id="IPR041664">
    <property type="entry name" value="AAA_16"/>
</dbReference>
<dbReference type="Gene3D" id="1.10.10.10">
    <property type="entry name" value="Winged helix-like DNA-binding domain superfamily/Winged helix DNA-binding domain"/>
    <property type="match status" value="1"/>
</dbReference>
<dbReference type="PANTHER" id="PTHR16305">
    <property type="entry name" value="TESTICULAR SOLUBLE ADENYLYL CYCLASE"/>
    <property type="match status" value="1"/>
</dbReference>
<dbReference type="EMBL" id="BAAAMR010000083">
    <property type="protein sequence ID" value="GAA2159069.1"/>
    <property type="molecule type" value="Genomic_DNA"/>
</dbReference>
<gene>
    <name evidence="4" type="ORF">GCM10009727_70520</name>
</gene>
<sequence>MSPVLVGRERERAALLAAHGDAAREATVVLVDGEAGMGKTRLVREFASGLGASARTVAGGCTDLGTDGPPFGAFVTALRRLVRAMGVPAAAGLLPGGGRRGLARLLPELGEDDGDPDRDLGRARLFEEVLLLLEGGAADRPLVVALEDLHWADRSTGELLSFLAQNLSGPGLLLVGTYRPDEIVATHPLRPLVARGENVRRIALTGLDRDAVAQQVTALLGHDPGESRVERIFRRSEGNPLFVEALVAAGDAPALSLRDLLLTDVERLPEPSRRIVHAAAVAASPVAHGLLAALVEMDDLEFEDALRPLVRRRLLEVVDGGYAFRRDLIREAVHEELLPGERVRLHRRCAEAISADRRLVPADRAPVEIAVHWYAAGADARAAEAAWQAAESARRAYAHAERHRMLDRVLRLWDRLPDLPDRIGADRLTVMEMTAEACLNAGELDDGIAVATAALGESPDAERAAALLVTRAAMRDRDGQDPLPDLLEAARSLPAAPASAVRGRVLAELATSQRNHRRLAAARASAEEALEIGRRTRDRVVQAKALVTLAALAAANADLPTAKDLFAQAGAAARDAGADDTRLLVAITESDALEAAGEHARAAQVARQGMALADSLGLARTRGTLLAPNLSESLLSLGDWPAASEVNRDALGLAPPPLYQAYLRIIQATVDVRRGDIGQAERAAEQARAALRGNNRGEESCLEPDLLDCRLAQVKQDAGAVAAVIGHVLSDHDLLVSPRYGWPLLLTAAQSLNDHRQAEGLIERLVAWSRKLTATGRLQQAYKVTFEAETEQAGIDGWPRAIAAWRDLEQPYALAETLLRAARAALSVQDREQAALLLAEAASIATGLGADPLRTEIERLAKRSRMLVDAPGRQAAPAGLTNRELEVLELLTAGLSNRQIGEHLFISAKTAGVHVSNILAKLTVSTRLEAAAWAHRTHLFDEK</sequence>
<name>A0ABN3ABL8_9ACTN</name>
<organism evidence="4 5">
    <name type="scientific">Actinomadura napierensis</name>
    <dbReference type="NCBI Taxonomy" id="267854"/>
    <lineage>
        <taxon>Bacteria</taxon>
        <taxon>Bacillati</taxon>
        <taxon>Actinomycetota</taxon>
        <taxon>Actinomycetes</taxon>
        <taxon>Streptosporangiales</taxon>
        <taxon>Thermomonosporaceae</taxon>
        <taxon>Actinomadura</taxon>
    </lineage>
</organism>
<keyword evidence="1" id="KW-0547">Nucleotide-binding</keyword>
<dbReference type="SMART" id="SM00421">
    <property type="entry name" value="HTH_LUXR"/>
    <property type="match status" value="1"/>
</dbReference>
<dbReference type="PANTHER" id="PTHR16305:SF35">
    <property type="entry name" value="TRANSCRIPTIONAL ACTIVATOR DOMAIN"/>
    <property type="match status" value="1"/>
</dbReference>
<dbReference type="InterPro" id="IPR011990">
    <property type="entry name" value="TPR-like_helical_dom_sf"/>
</dbReference>
<evidence type="ECO:0000313" key="5">
    <source>
        <dbReference type="Proteomes" id="UP001501020"/>
    </source>
</evidence>
<evidence type="ECO:0000256" key="1">
    <source>
        <dbReference type="ARBA" id="ARBA00022741"/>
    </source>
</evidence>
<feature type="domain" description="HTH luxR-type" evidence="3">
    <location>
        <begin position="873"/>
        <end position="938"/>
    </location>
</feature>
<dbReference type="InterPro" id="IPR016032">
    <property type="entry name" value="Sig_transdc_resp-reg_C-effctor"/>
</dbReference>
<evidence type="ECO:0000259" key="3">
    <source>
        <dbReference type="PROSITE" id="PS50043"/>
    </source>
</evidence>
<accession>A0ABN3ABL8</accession>
<dbReference type="Proteomes" id="UP001501020">
    <property type="component" value="Unassembled WGS sequence"/>
</dbReference>